<evidence type="ECO:0000313" key="2">
    <source>
        <dbReference type="Proteomes" id="UP000504635"/>
    </source>
</evidence>
<protein>
    <submittedName>
        <fullName evidence="3">Uncharacterized protein LOC115881608 isoform X1</fullName>
    </submittedName>
</protein>
<dbReference type="Pfam" id="PF07248">
    <property type="entry name" value="DUF1431"/>
    <property type="match status" value="1"/>
</dbReference>
<dbReference type="InParanoid" id="A0A6J2XVE2"/>
<proteinExistence type="predicted"/>
<dbReference type="GeneID" id="115881608"/>
<feature type="compositionally biased region" description="Basic residues" evidence="1">
    <location>
        <begin position="393"/>
        <end position="402"/>
    </location>
</feature>
<dbReference type="InterPro" id="IPR006611">
    <property type="entry name" value="DUF1431_DROsp"/>
</dbReference>
<feature type="region of interest" description="Disordered" evidence="1">
    <location>
        <begin position="308"/>
        <end position="334"/>
    </location>
</feature>
<dbReference type="RefSeq" id="XP_030755016.1">
    <property type="nucleotide sequence ID" value="XM_030899156.1"/>
</dbReference>
<accession>A0A6J2XVE2</accession>
<feature type="compositionally biased region" description="Basic and acidic residues" evidence="1">
    <location>
        <begin position="467"/>
        <end position="478"/>
    </location>
</feature>
<dbReference type="KEGG" id="soy:115881608"/>
<dbReference type="AlphaFoldDB" id="A0A6J2XVE2"/>
<feature type="region of interest" description="Disordered" evidence="1">
    <location>
        <begin position="386"/>
        <end position="478"/>
    </location>
</feature>
<feature type="compositionally biased region" description="Basic residues" evidence="1">
    <location>
        <begin position="444"/>
        <end position="459"/>
    </location>
</feature>
<dbReference type="Proteomes" id="UP000504635">
    <property type="component" value="Unplaced"/>
</dbReference>
<evidence type="ECO:0000313" key="3">
    <source>
        <dbReference type="RefSeq" id="XP_030755016.1"/>
    </source>
</evidence>
<dbReference type="OrthoDB" id="6762906at2759"/>
<reference evidence="3" key="1">
    <citation type="submission" date="2025-08" db="UniProtKB">
        <authorList>
            <consortium name="RefSeq"/>
        </authorList>
    </citation>
    <scope>IDENTIFICATION</scope>
    <source>
        <tissue evidence="3">Gonads</tissue>
    </source>
</reference>
<evidence type="ECO:0000256" key="1">
    <source>
        <dbReference type="SAM" id="MobiDB-lite"/>
    </source>
</evidence>
<name>A0A6J2XVE2_SITOR</name>
<sequence>MALRTSKITSEVIQTCNKYISSKSEAIVNASSQAANINYYEHRTGPSYRYKIKTTEKPKHLPEIKFEDPEESHIFSELQPAAGPLFRFDYRQAKWSDDMGTNSPFPAKIETKGAVNVVYSDMQKAEDKLLKSKISVPSYRHYSSLSNPFYGRAPAENNSEGKCHNKLNKCVKLTKPKNCKLSRNCPRYKLDDCEQSPGSNCKLNYLDPNCTKKYAPYPAYSESCAENLPEDPSECQQCPWRTCDGADTIEPGKPVRGRRNYSTSTTLQRSMVNGVVTPGPHTPPINAVREYLCGKGKKCGIVKSPCTEPPGPCEVRRQKEESEGRKNKKQTGKKKRCVNMVLRDGDLGVGDEIINPYTMERVKLEMNGSWMDLPSNNDIEQLLMCEKKQKPPNCRKGKKPKRPKENAYDPVELKQATVLADKKRRYDEGQPPPCEHGNTGSSKRCPKEKLKKPKYKKRPMTAGFYRRPPDPYTKDDKD</sequence>
<organism evidence="2 3">
    <name type="scientific">Sitophilus oryzae</name>
    <name type="common">Rice weevil</name>
    <name type="synonym">Curculio oryzae</name>
    <dbReference type="NCBI Taxonomy" id="7048"/>
    <lineage>
        <taxon>Eukaryota</taxon>
        <taxon>Metazoa</taxon>
        <taxon>Ecdysozoa</taxon>
        <taxon>Arthropoda</taxon>
        <taxon>Hexapoda</taxon>
        <taxon>Insecta</taxon>
        <taxon>Pterygota</taxon>
        <taxon>Neoptera</taxon>
        <taxon>Endopterygota</taxon>
        <taxon>Coleoptera</taxon>
        <taxon>Polyphaga</taxon>
        <taxon>Cucujiformia</taxon>
        <taxon>Curculionidae</taxon>
        <taxon>Dryophthorinae</taxon>
        <taxon>Sitophilus</taxon>
    </lineage>
</organism>
<feature type="compositionally biased region" description="Basic and acidic residues" evidence="1">
    <location>
        <begin position="314"/>
        <end position="325"/>
    </location>
</feature>
<keyword evidence="2" id="KW-1185">Reference proteome</keyword>
<gene>
    <name evidence="3" type="primary">LOC115881608</name>
</gene>